<dbReference type="Proteomes" id="UP000663834">
    <property type="component" value="Unassembled WGS sequence"/>
</dbReference>
<organism evidence="1 2">
    <name type="scientific">Rotaria magnacalcarata</name>
    <dbReference type="NCBI Taxonomy" id="392030"/>
    <lineage>
        <taxon>Eukaryota</taxon>
        <taxon>Metazoa</taxon>
        <taxon>Spiralia</taxon>
        <taxon>Gnathifera</taxon>
        <taxon>Rotifera</taxon>
        <taxon>Eurotatoria</taxon>
        <taxon>Bdelloidea</taxon>
        <taxon>Philodinida</taxon>
        <taxon>Philodinidae</taxon>
        <taxon>Rotaria</taxon>
    </lineage>
</organism>
<name>A0A816CC17_9BILA</name>
<reference evidence="1" key="1">
    <citation type="submission" date="2021-02" db="EMBL/GenBank/DDBJ databases">
        <authorList>
            <person name="Nowell W R."/>
        </authorList>
    </citation>
    <scope>NUCLEOTIDE SEQUENCE</scope>
</reference>
<dbReference type="OrthoDB" id="10049404at2759"/>
<evidence type="ECO:0000313" key="1">
    <source>
        <dbReference type="EMBL" id="CAF1622751.1"/>
    </source>
</evidence>
<accession>A0A816CC17</accession>
<proteinExistence type="predicted"/>
<sequence length="197" mass="23346">MELKMYTDYNESVKAIDIGELYEHSLSIRYCYPHILELKSEKPIMNQDEQNKLIEQLPEAEEVKKFEENLLRQKFIPTINGAYGSRTLFRFSDSEFFCQHIDQCCRVAAVYAFFLLEHSRNATSYIVKYDRNTHEVCEVEMEKLLADVFYNRNCYASLYGVEQKDRIKRQPTTDLDHSVDRTDMTNRHQAQFIGQDL</sequence>
<dbReference type="EMBL" id="CAJNOW010013608">
    <property type="protein sequence ID" value="CAF1622751.1"/>
    <property type="molecule type" value="Genomic_DNA"/>
</dbReference>
<evidence type="ECO:0000313" key="2">
    <source>
        <dbReference type="Proteomes" id="UP000663834"/>
    </source>
</evidence>
<comment type="caution">
    <text evidence="1">The sequence shown here is derived from an EMBL/GenBank/DDBJ whole genome shotgun (WGS) entry which is preliminary data.</text>
</comment>
<gene>
    <name evidence="1" type="ORF">KQP761_LOCUS24890</name>
</gene>
<dbReference type="AlphaFoldDB" id="A0A816CC17"/>
<protein>
    <submittedName>
        <fullName evidence="1">Uncharacterized protein</fullName>
    </submittedName>
</protein>